<sequence length="890" mass="98603">MSNSRIFAGYRALGFTCNHVPFSIRYHQKHKENYVVTAVGKAFHTYNCSKLGITSISDSHPSDITCLSVDAFLVFTACENEIRAFQNNKQVVHTYKGHQHPVHLLLPYGKHLISVDDASCLKIWDITSEELYLELEFPNATFQITAILHPSTYMNKVLLGSKQGAMQLWNIHTNKLIFTFNGWDSAVTVIEQAPAIDVVAVGLASGKIIVHNLKYDETLMTFTQDWGPVTSMAFRTDGQPILATGSALGHIALWNLEEKKLQSQMRDCHQGSVTSMQCLPSEPLLVTSSSDNSLKVWIFDLPDGGGRLLRMRSGHSAPPNKVRFHGKDGLNVLSAGQDSTLRSFSTDHDSKNKSLGRASYNKSKSKKSGLIKDQHKMPAITDFSSESSRQSDWDSIAACHHGESLVTLWNYIKGSMGAHKLRHPDLEDGRLHANTAAMCVDVSSCGNFVVIGYSSGHVHVYNMQSGIFRGAFGGQTAHTGCIRGVAFDSLNQVVVTAGADCCIKFWRLKSRELLETIILPSQIARFVLHRESSMLAVALDDFKICVVDMDTRKIVRRFCAHTSSINDMTFSPDARWLISATMDAKVFTWDLPSGSLIDCFLVDQAITSLSLSPTGNFLVTSHVDDLGVYLWSNKTLYSHVSLRPLSAEYEAQLVDMPATAIDKRLREDEDEEEEFESDFKSPEQISAQLVTLSLLPESRWKSLILLDVIKMRNKPKQPPKAPKAAPFFLPTVAGIVPKFDTSALDEGEEISKPRVSLADLTNLSAFGQKLQSAKEMDEYAAVMKHLKELGPSAIDAEIRSLSPEGGGSTEVMLQFIKCIHFALGTNRDFELAQAYLALFLKVHGNTITEEADLREGLEELQEAQLSAWEDLEGAMNQSLCLVNYLRSAVI</sequence>
<evidence type="ECO:0000256" key="2">
    <source>
        <dbReference type="ARBA" id="ARBA00022737"/>
    </source>
</evidence>
<feature type="domain" description="WDR36/Utp21 C-terminal" evidence="5">
    <location>
        <begin position="683"/>
        <end position="886"/>
    </location>
</feature>
<dbReference type="PROSITE" id="PS00678">
    <property type="entry name" value="WD_REPEATS_1"/>
    <property type="match status" value="1"/>
</dbReference>
<dbReference type="SMART" id="SM00320">
    <property type="entry name" value="WD40"/>
    <property type="match status" value="11"/>
</dbReference>
<dbReference type="AlphaFoldDB" id="R7UU23"/>
<dbReference type="InterPro" id="IPR059157">
    <property type="entry name" value="WDR36-Utp21_N"/>
</dbReference>
<dbReference type="SUPFAM" id="SSF50978">
    <property type="entry name" value="WD40 repeat-like"/>
    <property type="match status" value="2"/>
</dbReference>
<evidence type="ECO:0000256" key="4">
    <source>
        <dbReference type="SAM" id="MobiDB-lite"/>
    </source>
</evidence>
<gene>
    <name evidence="7" type="ORF">CAPTEDRAFT_166004</name>
</gene>
<reference evidence="9" key="1">
    <citation type="submission" date="2012-12" db="EMBL/GenBank/DDBJ databases">
        <authorList>
            <person name="Hellsten U."/>
            <person name="Grimwood J."/>
            <person name="Chapman J.A."/>
            <person name="Shapiro H."/>
            <person name="Aerts A."/>
            <person name="Otillar R.P."/>
            <person name="Terry A.Y."/>
            <person name="Boore J.L."/>
            <person name="Simakov O."/>
            <person name="Marletaz F."/>
            <person name="Cho S.-J."/>
            <person name="Edsinger-Gonzales E."/>
            <person name="Havlak P."/>
            <person name="Kuo D.-H."/>
            <person name="Larsson T."/>
            <person name="Lv J."/>
            <person name="Arendt D."/>
            <person name="Savage R."/>
            <person name="Osoegawa K."/>
            <person name="de Jong P."/>
            <person name="Lindberg D.R."/>
            <person name="Seaver E.C."/>
            <person name="Weisblat D.A."/>
            <person name="Putnam N.H."/>
            <person name="Grigoriev I.V."/>
            <person name="Rokhsar D.S."/>
        </authorList>
    </citation>
    <scope>NUCLEOTIDE SEQUENCE</scope>
    <source>
        <strain evidence="9">I ESC-2004</strain>
    </source>
</reference>
<reference evidence="8" key="3">
    <citation type="submission" date="2015-06" db="UniProtKB">
        <authorList>
            <consortium name="EnsemblMetazoa"/>
        </authorList>
    </citation>
    <scope>IDENTIFICATION</scope>
</reference>
<dbReference type="Pfam" id="PF04192">
    <property type="entry name" value="Utp21"/>
    <property type="match status" value="1"/>
</dbReference>
<dbReference type="EMBL" id="KB300307">
    <property type="protein sequence ID" value="ELU06901.1"/>
    <property type="molecule type" value="Genomic_DNA"/>
</dbReference>
<dbReference type="GO" id="GO:0032040">
    <property type="term" value="C:small-subunit processome"/>
    <property type="evidence" value="ECO:0007669"/>
    <property type="project" value="InterPro"/>
</dbReference>
<evidence type="ECO:0000313" key="7">
    <source>
        <dbReference type="EMBL" id="ELU06901.1"/>
    </source>
</evidence>
<reference evidence="7 9" key="2">
    <citation type="journal article" date="2013" name="Nature">
        <title>Insights into bilaterian evolution from three spiralian genomes.</title>
        <authorList>
            <person name="Simakov O."/>
            <person name="Marletaz F."/>
            <person name="Cho S.J."/>
            <person name="Edsinger-Gonzales E."/>
            <person name="Havlak P."/>
            <person name="Hellsten U."/>
            <person name="Kuo D.H."/>
            <person name="Larsson T."/>
            <person name="Lv J."/>
            <person name="Arendt D."/>
            <person name="Savage R."/>
            <person name="Osoegawa K."/>
            <person name="de Jong P."/>
            <person name="Grimwood J."/>
            <person name="Chapman J.A."/>
            <person name="Shapiro H."/>
            <person name="Aerts A."/>
            <person name="Otillar R.P."/>
            <person name="Terry A.Y."/>
            <person name="Boore J.L."/>
            <person name="Grigoriev I.V."/>
            <person name="Lindberg D.R."/>
            <person name="Seaver E.C."/>
            <person name="Weisblat D.A."/>
            <person name="Putnam N.H."/>
            <person name="Rokhsar D.S."/>
        </authorList>
    </citation>
    <scope>NUCLEOTIDE SEQUENCE</scope>
    <source>
        <strain evidence="7 9">I ESC-2004</strain>
    </source>
</reference>
<name>R7UU23_CAPTE</name>
<feature type="repeat" description="WD" evidence="3">
    <location>
        <begin position="475"/>
        <end position="516"/>
    </location>
</feature>
<dbReference type="PROSITE" id="PS50082">
    <property type="entry name" value="WD_REPEATS_2"/>
    <property type="match status" value="3"/>
</dbReference>
<dbReference type="Proteomes" id="UP000014760">
    <property type="component" value="Unassembled WGS sequence"/>
</dbReference>
<dbReference type="PROSITE" id="PS50294">
    <property type="entry name" value="WD_REPEATS_REGION"/>
    <property type="match status" value="3"/>
</dbReference>
<dbReference type="EnsemblMetazoa" id="CapteT166004">
    <property type="protein sequence ID" value="CapteP166004"/>
    <property type="gene ID" value="CapteG166004"/>
</dbReference>
<dbReference type="InterPro" id="IPR019775">
    <property type="entry name" value="WD40_repeat_CS"/>
</dbReference>
<dbReference type="InterPro" id="IPR036322">
    <property type="entry name" value="WD40_repeat_dom_sf"/>
</dbReference>
<evidence type="ECO:0000256" key="3">
    <source>
        <dbReference type="PROSITE-ProRule" id="PRU00221"/>
    </source>
</evidence>
<evidence type="ECO:0000259" key="5">
    <source>
        <dbReference type="Pfam" id="PF04192"/>
    </source>
</evidence>
<dbReference type="PANTHER" id="PTHR22840:SF12">
    <property type="entry name" value="WD REPEAT-CONTAINING PROTEIN 36"/>
    <property type="match status" value="1"/>
</dbReference>
<dbReference type="GO" id="GO:0006364">
    <property type="term" value="P:rRNA processing"/>
    <property type="evidence" value="ECO:0007669"/>
    <property type="project" value="InterPro"/>
</dbReference>
<feature type="region of interest" description="Disordered" evidence="4">
    <location>
        <begin position="341"/>
        <end position="371"/>
    </location>
</feature>
<dbReference type="Pfam" id="PF25171">
    <property type="entry name" value="Beta-prop_WDR36-Utp21_1st"/>
    <property type="match status" value="1"/>
</dbReference>
<dbReference type="Pfam" id="PF25168">
    <property type="entry name" value="Beta-prop_WDR36-Utp21_2nd"/>
    <property type="match status" value="1"/>
</dbReference>
<dbReference type="PANTHER" id="PTHR22840">
    <property type="entry name" value="WD REPEAT-CONTAINING PROTEIN 36"/>
    <property type="match status" value="1"/>
</dbReference>
<organism evidence="7">
    <name type="scientific">Capitella teleta</name>
    <name type="common">Polychaete worm</name>
    <dbReference type="NCBI Taxonomy" id="283909"/>
    <lineage>
        <taxon>Eukaryota</taxon>
        <taxon>Metazoa</taxon>
        <taxon>Spiralia</taxon>
        <taxon>Lophotrochozoa</taxon>
        <taxon>Annelida</taxon>
        <taxon>Polychaeta</taxon>
        <taxon>Sedentaria</taxon>
        <taxon>Scolecida</taxon>
        <taxon>Capitellidae</taxon>
        <taxon>Capitella</taxon>
    </lineage>
</organism>
<keyword evidence="9" id="KW-1185">Reference proteome</keyword>
<dbReference type="STRING" id="283909.R7UU23"/>
<dbReference type="FunCoup" id="R7UU23">
    <property type="interactions" value="1524"/>
</dbReference>
<evidence type="ECO:0000256" key="1">
    <source>
        <dbReference type="ARBA" id="ARBA00022574"/>
    </source>
</evidence>
<feature type="repeat" description="WD" evidence="3">
    <location>
        <begin position="558"/>
        <end position="599"/>
    </location>
</feature>
<accession>R7UU23</accession>
<dbReference type="FunFam" id="2.130.10.10:FF:000109">
    <property type="entry name" value="WD repeat domain 36"/>
    <property type="match status" value="1"/>
</dbReference>
<dbReference type="InterPro" id="IPR007319">
    <property type="entry name" value="WDR36/Utp21_C"/>
</dbReference>
<dbReference type="HOGENOM" id="CLU_002774_2_0_1"/>
<evidence type="ECO:0000259" key="6">
    <source>
        <dbReference type="Pfam" id="PF25171"/>
    </source>
</evidence>
<dbReference type="EMBL" id="AMQN01007263">
    <property type="status" value="NOT_ANNOTATED_CDS"/>
    <property type="molecule type" value="Genomic_DNA"/>
</dbReference>
<dbReference type="InterPro" id="IPR015943">
    <property type="entry name" value="WD40/YVTN_repeat-like_dom_sf"/>
</dbReference>
<feature type="domain" description="WDR36/Utp21 N-terminal" evidence="6">
    <location>
        <begin position="35"/>
        <end position="300"/>
    </location>
</feature>
<dbReference type="OrthoDB" id="10250769at2759"/>
<keyword evidence="2" id="KW-0677">Repeat</keyword>
<keyword evidence="1 3" id="KW-0853">WD repeat</keyword>
<evidence type="ECO:0000313" key="8">
    <source>
        <dbReference type="EnsemblMetazoa" id="CapteP166004"/>
    </source>
</evidence>
<feature type="repeat" description="WD" evidence="3">
    <location>
        <begin position="266"/>
        <end position="297"/>
    </location>
</feature>
<proteinExistence type="predicted"/>
<protein>
    <submittedName>
        <fullName evidence="7 8">Uncharacterized protein</fullName>
    </submittedName>
</protein>
<evidence type="ECO:0000313" key="9">
    <source>
        <dbReference type="Proteomes" id="UP000014760"/>
    </source>
</evidence>
<dbReference type="GO" id="GO:0034388">
    <property type="term" value="C:Pwp2p-containing subcomplex of 90S preribosome"/>
    <property type="evidence" value="ECO:0007669"/>
    <property type="project" value="TreeGrafter"/>
</dbReference>
<dbReference type="OMA" id="CIYAWRA"/>
<dbReference type="Gene3D" id="2.130.10.10">
    <property type="entry name" value="YVTN repeat-like/Quinoprotein amine dehydrogenase"/>
    <property type="match status" value="2"/>
</dbReference>
<dbReference type="InterPro" id="IPR001680">
    <property type="entry name" value="WD40_rpt"/>
</dbReference>